<feature type="non-terminal residue" evidence="1">
    <location>
        <position position="97"/>
    </location>
</feature>
<evidence type="ECO:0000313" key="1">
    <source>
        <dbReference type="EMBL" id="KAG0410542.1"/>
    </source>
</evidence>
<reference evidence="1 2" key="1">
    <citation type="journal article" date="2020" name="Cell">
        <title>Large-Scale Comparative Analyses of Tick Genomes Elucidate Their Genetic Diversity and Vector Capacities.</title>
        <authorList>
            <consortium name="Tick Genome and Microbiome Consortium (TIGMIC)"/>
            <person name="Jia N."/>
            <person name="Wang J."/>
            <person name="Shi W."/>
            <person name="Du L."/>
            <person name="Sun Y."/>
            <person name="Zhan W."/>
            <person name="Jiang J.F."/>
            <person name="Wang Q."/>
            <person name="Zhang B."/>
            <person name="Ji P."/>
            <person name="Bell-Sakyi L."/>
            <person name="Cui X.M."/>
            <person name="Yuan T.T."/>
            <person name="Jiang B.G."/>
            <person name="Yang W.F."/>
            <person name="Lam T.T."/>
            <person name="Chang Q.C."/>
            <person name="Ding S.J."/>
            <person name="Wang X.J."/>
            <person name="Zhu J.G."/>
            <person name="Ruan X.D."/>
            <person name="Zhao L."/>
            <person name="Wei J.T."/>
            <person name="Ye R.Z."/>
            <person name="Que T.C."/>
            <person name="Du C.H."/>
            <person name="Zhou Y.H."/>
            <person name="Cheng J.X."/>
            <person name="Dai P.F."/>
            <person name="Guo W.B."/>
            <person name="Han X.H."/>
            <person name="Huang E.J."/>
            <person name="Li L.F."/>
            <person name="Wei W."/>
            <person name="Gao Y.C."/>
            <person name="Liu J.Z."/>
            <person name="Shao H.Z."/>
            <person name="Wang X."/>
            <person name="Wang C.C."/>
            <person name="Yang T.C."/>
            <person name="Huo Q.B."/>
            <person name="Li W."/>
            <person name="Chen H.Y."/>
            <person name="Chen S.E."/>
            <person name="Zhou L.G."/>
            <person name="Ni X.B."/>
            <person name="Tian J.H."/>
            <person name="Sheng Y."/>
            <person name="Liu T."/>
            <person name="Pan Y.S."/>
            <person name="Xia L.Y."/>
            <person name="Li J."/>
            <person name="Zhao F."/>
            <person name="Cao W.C."/>
        </authorList>
    </citation>
    <scope>NUCLEOTIDE SEQUENCE [LARGE SCALE GENOMIC DNA]</scope>
    <source>
        <strain evidence="1">Iper-2018</strain>
    </source>
</reference>
<accession>A0AC60NTT0</accession>
<protein>
    <submittedName>
        <fullName evidence="1">Uncharacterized protein</fullName>
    </submittedName>
</protein>
<dbReference type="Proteomes" id="UP000805193">
    <property type="component" value="Unassembled WGS sequence"/>
</dbReference>
<proteinExistence type="predicted"/>
<organism evidence="1 2">
    <name type="scientific">Ixodes persulcatus</name>
    <name type="common">Taiga tick</name>
    <dbReference type="NCBI Taxonomy" id="34615"/>
    <lineage>
        <taxon>Eukaryota</taxon>
        <taxon>Metazoa</taxon>
        <taxon>Ecdysozoa</taxon>
        <taxon>Arthropoda</taxon>
        <taxon>Chelicerata</taxon>
        <taxon>Arachnida</taxon>
        <taxon>Acari</taxon>
        <taxon>Parasitiformes</taxon>
        <taxon>Ixodida</taxon>
        <taxon>Ixodoidea</taxon>
        <taxon>Ixodidae</taxon>
        <taxon>Ixodinae</taxon>
        <taxon>Ixodes</taxon>
    </lineage>
</organism>
<sequence>MATVAEEVLSAARLLVLSRLLVLCSGNVSVVVGVYRRSRVLRARFSARHANRVRCDCCKTYSSADDIRFHNVPHEPDRRVLWLRATGRDDSDDIGAR</sequence>
<gene>
    <name evidence="1" type="ORF">HPB47_012348</name>
</gene>
<evidence type="ECO:0000313" key="2">
    <source>
        <dbReference type="Proteomes" id="UP000805193"/>
    </source>
</evidence>
<keyword evidence="2" id="KW-1185">Reference proteome</keyword>
<comment type="caution">
    <text evidence="1">The sequence shown here is derived from an EMBL/GenBank/DDBJ whole genome shotgun (WGS) entry which is preliminary data.</text>
</comment>
<name>A0AC60NTT0_IXOPE</name>
<dbReference type="EMBL" id="JABSTQ010011515">
    <property type="protein sequence ID" value="KAG0410542.1"/>
    <property type="molecule type" value="Genomic_DNA"/>
</dbReference>